<reference evidence="2" key="1">
    <citation type="submission" date="2015-04" db="UniProtKB">
        <authorList>
            <consortium name="EnsemblPlants"/>
        </authorList>
    </citation>
    <scope>IDENTIFICATION</scope>
</reference>
<feature type="compositionally biased region" description="Basic and acidic residues" evidence="1">
    <location>
        <begin position="39"/>
        <end position="52"/>
    </location>
</feature>
<feature type="compositionally biased region" description="Acidic residues" evidence="1">
    <location>
        <begin position="79"/>
        <end position="95"/>
    </location>
</feature>
<feature type="compositionally biased region" description="Basic and acidic residues" evidence="1">
    <location>
        <begin position="62"/>
        <end position="78"/>
    </location>
</feature>
<proteinExistence type="predicted"/>
<dbReference type="EnsemblPlants" id="OPUNC03G34290.1">
    <property type="protein sequence ID" value="OPUNC03G34290.1"/>
    <property type="gene ID" value="OPUNC03G34290"/>
</dbReference>
<evidence type="ECO:0000256" key="1">
    <source>
        <dbReference type="SAM" id="MobiDB-lite"/>
    </source>
</evidence>
<organism evidence="2">
    <name type="scientific">Oryza punctata</name>
    <name type="common">Red rice</name>
    <dbReference type="NCBI Taxonomy" id="4537"/>
    <lineage>
        <taxon>Eukaryota</taxon>
        <taxon>Viridiplantae</taxon>
        <taxon>Streptophyta</taxon>
        <taxon>Embryophyta</taxon>
        <taxon>Tracheophyta</taxon>
        <taxon>Spermatophyta</taxon>
        <taxon>Magnoliopsida</taxon>
        <taxon>Liliopsida</taxon>
        <taxon>Poales</taxon>
        <taxon>Poaceae</taxon>
        <taxon>BOP clade</taxon>
        <taxon>Oryzoideae</taxon>
        <taxon>Oryzeae</taxon>
        <taxon>Oryzinae</taxon>
        <taxon>Oryza</taxon>
    </lineage>
</organism>
<dbReference type="Proteomes" id="UP000026962">
    <property type="component" value="Chromosome 3"/>
</dbReference>
<evidence type="ECO:0000313" key="3">
    <source>
        <dbReference type="Proteomes" id="UP000026962"/>
    </source>
</evidence>
<reference evidence="2" key="2">
    <citation type="submission" date="2018-05" db="EMBL/GenBank/DDBJ databases">
        <title>OpunRS2 (Oryza punctata Reference Sequence Version 2).</title>
        <authorList>
            <person name="Zhang J."/>
            <person name="Kudrna D."/>
            <person name="Lee S."/>
            <person name="Talag J."/>
            <person name="Welchert J."/>
            <person name="Wing R.A."/>
        </authorList>
    </citation>
    <scope>NUCLEOTIDE SEQUENCE [LARGE SCALE GENOMIC DNA]</scope>
</reference>
<dbReference type="PANTHER" id="PTHR33401:SF13">
    <property type="entry name" value="EXPRESSED PROTEIN"/>
    <property type="match status" value="1"/>
</dbReference>
<dbReference type="AlphaFoldDB" id="A0A0E0KK50"/>
<feature type="region of interest" description="Disordered" evidence="1">
    <location>
        <begin position="39"/>
        <end position="110"/>
    </location>
</feature>
<sequence>MEMKEDPQKSPSLMRLSHCESYCGPPLCYIPCLPKSKDAAAGDAAHKSKDATADDVPAAAAAEEKPPPVQKIEEAVAEKDDDDSKEVDGDEEDDDVKTVAPPPAPLKSNLKKADCADSKCAEKGNVKWLDLLGKDLTEVKEFEPSESGDSMDEDDIAECVCAIQ</sequence>
<accession>A0A0E0KK50</accession>
<keyword evidence="3" id="KW-1185">Reference proteome</keyword>
<dbReference type="HOGENOM" id="CLU_141934_0_0_1"/>
<dbReference type="Gramene" id="OPUNC03G34290.1">
    <property type="protein sequence ID" value="OPUNC03G34290.1"/>
    <property type="gene ID" value="OPUNC03G34290"/>
</dbReference>
<protein>
    <submittedName>
        <fullName evidence="2">Uncharacterized protein</fullName>
    </submittedName>
</protein>
<name>A0A0E0KK50_ORYPU</name>
<evidence type="ECO:0000313" key="2">
    <source>
        <dbReference type="EnsemblPlants" id="OPUNC03G34290.1"/>
    </source>
</evidence>
<dbReference type="eggNOG" id="ENOG502S4M3">
    <property type="taxonomic scope" value="Eukaryota"/>
</dbReference>
<dbReference type="OMA" id="TAPAKSC"/>
<dbReference type="PANTHER" id="PTHR33401">
    <property type="entry name" value="LIGHT-HARVESTING COMPLEX-LIKE PROTEIN OHP2, CHLOROPLASTIC"/>
    <property type="match status" value="1"/>
</dbReference>